<proteinExistence type="predicted"/>
<comment type="caution">
    <text evidence="2">The sequence shown here is derived from an EMBL/GenBank/DDBJ whole genome shotgun (WGS) entry which is preliminary data.</text>
</comment>
<reference evidence="2 3" key="1">
    <citation type="submission" date="2022-02" db="EMBL/GenBank/DDBJ databases">
        <title>The genome sequence of Shewanella sp. 3B26.</title>
        <authorList>
            <person name="Du J."/>
        </authorList>
    </citation>
    <scope>NUCLEOTIDE SEQUENCE [LARGE SCALE GENOMIC DNA]</scope>
    <source>
        <strain evidence="2 3">3B26</strain>
    </source>
</reference>
<dbReference type="Proteomes" id="UP001297581">
    <property type="component" value="Unassembled WGS sequence"/>
</dbReference>
<evidence type="ECO:0000313" key="2">
    <source>
        <dbReference type="EMBL" id="MCH4292691.1"/>
    </source>
</evidence>
<evidence type="ECO:0000256" key="1">
    <source>
        <dbReference type="SAM" id="Phobius"/>
    </source>
</evidence>
<dbReference type="RefSeq" id="WP_240589372.1">
    <property type="nucleotide sequence ID" value="NZ_JAKUDL010000001.1"/>
</dbReference>
<feature type="transmembrane region" description="Helical" evidence="1">
    <location>
        <begin position="150"/>
        <end position="172"/>
    </location>
</feature>
<sequence length="292" mass="32404">MALFSLLMAILAERLKLLPESWQFDSLQTWLHQRLFAGDDFYSGKVSEFKVLAALLLPALLVYLAISLVEGMVWGLVSLAVWVLVAMVCFSHQEQRSAFKRYIQAACRGDIQACYRHAAELDCSSCLEAVSADELGLKVGQSVAWINYRFYGAVALYLIVLGPVAAVLYCTVRFYDVRQKALQQTTAEFKLPYVDAILTVLDWLPSRLFAFGYVLTGHFHSAFSRWQKLAFNASSSARQIITETATEAETIPAPSAAPVCLQPTLVLLGLSKRNFVLLLALASLLTIFGFIS</sequence>
<name>A0AAJ1BDA4_9GAMM</name>
<accession>A0AAJ1BDA4</accession>
<keyword evidence="1" id="KW-0812">Transmembrane</keyword>
<protein>
    <submittedName>
        <fullName evidence="2">Beta-lactamase regulator AmpE</fullName>
    </submittedName>
</protein>
<gene>
    <name evidence="2" type="primary">ampE</name>
    <name evidence="2" type="ORF">MJ923_00065</name>
</gene>
<dbReference type="PANTHER" id="PTHR38684:SF1">
    <property type="entry name" value="PROTEIN AMPE"/>
    <property type="match status" value="1"/>
</dbReference>
<organism evidence="2 3">
    <name type="scientific">Shewanella zhuhaiensis</name>
    <dbReference type="NCBI Taxonomy" id="2919576"/>
    <lineage>
        <taxon>Bacteria</taxon>
        <taxon>Pseudomonadati</taxon>
        <taxon>Pseudomonadota</taxon>
        <taxon>Gammaproteobacteria</taxon>
        <taxon>Alteromonadales</taxon>
        <taxon>Shewanellaceae</taxon>
        <taxon>Shewanella</taxon>
    </lineage>
</organism>
<keyword evidence="1" id="KW-1133">Transmembrane helix</keyword>
<dbReference type="GO" id="GO:0046677">
    <property type="term" value="P:response to antibiotic"/>
    <property type="evidence" value="ECO:0007669"/>
    <property type="project" value="TreeGrafter"/>
</dbReference>
<dbReference type="NCBIfam" id="NF008219">
    <property type="entry name" value="PRK10987.1"/>
    <property type="match status" value="1"/>
</dbReference>
<feature type="transmembrane region" description="Helical" evidence="1">
    <location>
        <begin position="275"/>
        <end position="291"/>
    </location>
</feature>
<dbReference type="InterPro" id="IPR031347">
    <property type="entry name" value="AmpE"/>
</dbReference>
<dbReference type="InterPro" id="IPR052966">
    <property type="entry name" value="Beta-lactamase_Reg"/>
</dbReference>
<evidence type="ECO:0000313" key="3">
    <source>
        <dbReference type="Proteomes" id="UP001297581"/>
    </source>
</evidence>
<dbReference type="PANTHER" id="PTHR38684">
    <property type="entry name" value="PROTEIN AMPE"/>
    <property type="match status" value="1"/>
</dbReference>
<keyword evidence="3" id="KW-1185">Reference proteome</keyword>
<dbReference type="EMBL" id="JAKUDL010000001">
    <property type="protein sequence ID" value="MCH4292691.1"/>
    <property type="molecule type" value="Genomic_DNA"/>
</dbReference>
<feature type="transmembrane region" description="Helical" evidence="1">
    <location>
        <begin position="49"/>
        <end position="66"/>
    </location>
</feature>
<dbReference type="AlphaFoldDB" id="A0AAJ1BDA4"/>
<keyword evidence="1" id="KW-0472">Membrane</keyword>
<dbReference type="GO" id="GO:0005886">
    <property type="term" value="C:plasma membrane"/>
    <property type="evidence" value="ECO:0007669"/>
    <property type="project" value="TreeGrafter"/>
</dbReference>
<dbReference type="Pfam" id="PF17113">
    <property type="entry name" value="AmpE"/>
    <property type="match status" value="1"/>
</dbReference>
<feature type="transmembrane region" description="Helical" evidence="1">
    <location>
        <begin position="73"/>
        <end position="93"/>
    </location>
</feature>